<protein>
    <recommendedName>
        <fullName evidence="5">PSI domain-containing protein</fullName>
    </recommendedName>
</protein>
<dbReference type="Proteomes" id="UP001172102">
    <property type="component" value="Unassembled WGS sequence"/>
</dbReference>
<keyword evidence="2" id="KW-1133">Transmembrane helix</keyword>
<proteinExistence type="predicted"/>
<feature type="region of interest" description="Disordered" evidence="1">
    <location>
        <begin position="1"/>
        <end position="22"/>
    </location>
</feature>
<comment type="caution">
    <text evidence="3">The sequence shown here is derived from an EMBL/GenBank/DDBJ whole genome shotgun (WGS) entry which is preliminary data.</text>
</comment>
<evidence type="ECO:0000313" key="3">
    <source>
        <dbReference type="EMBL" id="KAK0731261.1"/>
    </source>
</evidence>
<sequence length="165" mass="18712">MPPKTQSPEKPTAAMNESSNGPADEHLLRCWRQQYCGGCLGQDKCSWCPFTQSCVPNDYPIQLLAPAYDENICPHWAERWEIRTHPFGCQVSTISSLTSIISIVSTLAFVLLVWLGAWAIRRLRKYHGGQEPGWWKVWASGSASRLRVWQPQTNRSQEQEPLLGT</sequence>
<accession>A0AA40BBU2</accession>
<feature type="compositionally biased region" description="Polar residues" evidence="1">
    <location>
        <begin position="1"/>
        <end position="21"/>
    </location>
</feature>
<keyword evidence="2" id="KW-0472">Membrane</keyword>
<keyword evidence="4" id="KW-1185">Reference proteome</keyword>
<reference evidence="3" key="1">
    <citation type="submission" date="2023-06" db="EMBL/GenBank/DDBJ databases">
        <title>Genome-scale phylogeny and comparative genomics of the fungal order Sordariales.</title>
        <authorList>
            <consortium name="Lawrence Berkeley National Laboratory"/>
            <person name="Hensen N."/>
            <person name="Bonometti L."/>
            <person name="Westerberg I."/>
            <person name="Brannstrom I.O."/>
            <person name="Guillou S."/>
            <person name="Cros-Aarteil S."/>
            <person name="Calhoun S."/>
            <person name="Haridas S."/>
            <person name="Kuo A."/>
            <person name="Mondo S."/>
            <person name="Pangilinan J."/>
            <person name="Riley R."/>
            <person name="Labutti K."/>
            <person name="Andreopoulos B."/>
            <person name="Lipzen A."/>
            <person name="Chen C."/>
            <person name="Yanf M."/>
            <person name="Daum C."/>
            <person name="Ng V."/>
            <person name="Clum A."/>
            <person name="Steindorff A."/>
            <person name="Ohm R."/>
            <person name="Martin F."/>
            <person name="Silar P."/>
            <person name="Natvig D."/>
            <person name="Lalanne C."/>
            <person name="Gautier V."/>
            <person name="Ament-Velasquez S.L."/>
            <person name="Kruys A."/>
            <person name="Hutchinson M.I."/>
            <person name="Powell A.J."/>
            <person name="Barry K."/>
            <person name="Miller A.N."/>
            <person name="Grigoriev I.V."/>
            <person name="Debuchy R."/>
            <person name="Gladieux P."/>
            <person name="Thoren M.H."/>
            <person name="Johannesson H."/>
        </authorList>
    </citation>
    <scope>NUCLEOTIDE SEQUENCE</scope>
    <source>
        <strain evidence="3">SMH4607-1</strain>
    </source>
</reference>
<dbReference type="EMBL" id="JAUKUA010000001">
    <property type="protein sequence ID" value="KAK0731261.1"/>
    <property type="molecule type" value="Genomic_DNA"/>
</dbReference>
<dbReference type="AlphaFoldDB" id="A0AA40BBU2"/>
<gene>
    <name evidence="3" type="ORF">B0H67DRAFT_66311</name>
</gene>
<evidence type="ECO:0000313" key="4">
    <source>
        <dbReference type="Proteomes" id="UP001172102"/>
    </source>
</evidence>
<organism evidence="3 4">
    <name type="scientific">Lasiosphaeris hirsuta</name>
    <dbReference type="NCBI Taxonomy" id="260670"/>
    <lineage>
        <taxon>Eukaryota</taxon>
        <taxon>Fungi</taxon>
        <taxon>Dikarya</taxon>
        <taxon>Ascomycota</taxon>
        <taxon>Pezizomycotina</taxon>
        <taxon>Sordariomycetes</taxon>
        <taxon>Sordariomycetidae</taxon>
        <taxon>Sordariales</taxon>
        <taxon>Lasiosphaeriaceae</taxon>
        <taxon>Lasiosphaeris</taxon>
    </lineage>
</organism>
<name>A0AA40BBU2_9PEZI</name>
<evidence type="ECO:0008006" key="5">
    <source>
        <dbReference type="Google" id="ProtNLM"/>
    </source>
</evidence>
<evidence type="ECO:0000256" key="2">
    <source>
        <dbReference type="SAM" id="Phobius"/>
    </source>
</evidence>
<feature type="transmembrane region" description="Helical" evidence="2">
    <location>
        <begin position="100"/>
        <end position="120"/>
    </location>
</feature>
<keyword evidence="2" id="KW-0812">Transmembrane</keyword>
<evidence type="ECO:0000256" key="1">
    <source>
        <dbReference type="SAM" id="MobiDB-lite"/>
    </source>
</evidence>